<feature type="domain" description="Nucleoporin Nup159/Nup146 N-terminal" evidence="6">
    <location>
        <begin position="58"/>
        <end position="432"/>
    </location>
</feature>
<keyword evidence="8" id="KW-1185">Reference proteome</keyword>
<evidence type="ECO:0000256" key="4">
    <source>
        <dbReference type="SAM" id="Coils"/>
    </source>
</evidence>
<evidence type="ECO:0000256" key="2">
    <source>
        <dbReference type="ARBA" id="ARBA00022448"/>
    </source>
</evidence>
<feature type="compositionally biased region" description="Low complexity" evidence="5">
    <location>
        <begin position="554"/>
        <end position="604"/>
    </location>
</feature>
<dbReference type="GO" id="GO:0017056">
    <property type="term" value="F:structural constituent of nuclear pore"/>
    <property type="evidence" value="ECO:0007669"/>
    <property type="project" value="TreeGrafter"/>
</dbReference>
<name>A0AAN9YUS9_9PEZI</name>
<dbReference type="PANTHER" id="PTHR23193:SF23">
    <property type="entry name" value="NUCLEAR PORE COMPLEX PROTEIN NUP153"/>
    <property type="match status" value="1"/>
</dbReference>
<dbReference type="PANTHER" id="PTHR23193">
    <property type="entry name" value="NUCLEAR PORE COMPLEX PROTEIN NUP"/>
    <property type="match status" value="1"/>
</dbReference>
<reference evidence="7 8" key="1">
    <citation type="submission" date="2024-02" db="EMBL/GenBank/DDBJ databases">
        <title>De novo assembly and annotation of 12 fungi associated with fruit tree decline syndrome in Ontario, Canada.</title>
        <authorList>
            <person name="Sulman M."/>
            <person name="Ellouze W."/>
            <person name="Ilyukhin E."/>
        </authorList>
    </citation>
    <scope>NUCLEOTIDE SEQUENCE [LARGE SCALE GENOMIC DNA]</scope>
    <source>
        <strain evidence="7 8">M11/M66-122</strain>
    </source>
</reference>
<feature type="compositionally biased region" description="Acidic residues" evidence="5">
    <location>
        <begin position="973"/>
        <end position="992"/>
    </location>
</feature>
<dbReference type="FunFam" id="2.130.10.10:FF:000645">
    <property type="entry name" value="Putative nuclear pore complex subunit Nup159"/>
    <property type="match status" value="1"/>
</dbReference>
<feature type="region of interest" description="Disordered" evidence="5">
    <location>
        <begin position="1406"/>
        <end position="1502"/>
    </location>
</feature>
<dbReference type="GO" id="GO:0006606">
    <property type="term" value="P:protein import into nucleus"/>
    <property type="evidence" value="ECO:0007669"/>
    <property type="project" value="TreeGrafter"/>
</dbReference>
<feature type="compositionally biased region" description="Polar residues" evidence="5">
    <location>
        <begin position="636"/>
        <end position="655"/>
    </location>
</feature>
<dbReference type="SUPFAM" id="SSF117289">
    <property type="entry name" value="Nucleoporin domain"/>
    <property type="match status" value="1"/>
</dbReference>
<dbReference type="Gene3D" id="2.130.10.10">
    <property type="entry name" value="YVTN repeat-like/Quinoprotein amine dehydrogenase"/>
    <property type="match status" value="1"/>
</dbReference>
<feature type="compositionally biased region" description="Basic and acidic residues" evidence="5">
    <location>
        <begin position="673"/>
        <end position="683"/>
    </location>
</feature>
<evidence type="ECO:0000256" key="3">
    <source>
        <dbReference type="ARBA" id="ARBA00023242"/>
    </source>
</evidence>
<keyword evidence="4" id="KW-0175">Coiled coil</keyword>
<dbReference type="Pfam" id="PF16755">
    <property type="entry name" value="Beta-prop_NUP159_NUP214"/>
    <property type="match status" value="1"/>
</dbReference>
<dbReference type="Proteomes" id="UP001320420">
    <property type="component" value="Unassembled WGS sequence"/>
</dbReference>
<feature type="coiled-coil region" evidence="4">
    <location>
        <begin position="1311"/>
        <end position="1338"/>
    </location>
</feature>
<dbReference type="EMBL" id="JAKJXP020000001">
    <property type="protein sequence ID" value="KAK7757776.1"/>
    <property type="molecule type" value="Genomic_DNA"/>
</dbReference>
<dbReference type="GO" id="GO:0005643">
    <property type="term" value="C:nuclear pore"/>
    <property type="evidence" value="ECO:0007669"/>
    <property type="project" value="TreeGrafter"/>
</dbReference>
<feature type="compositionally biased region" description="Low complexity" evidence="5">
    <location>
        <begin position="938"/>
        <end position="955"/>
    </location>
</feature>
<feature type="coiled-coil region" evidence="4">
    <location>
        <begin position="1258"/>
        <end position="1285"/>
    </location>
</feature>
<feature type="region of interest" description="Disordered" evidence="5">
    <location>
        <begin position="549"/>
        <end position="1021"/>
    </location>
</feature>
<keyword evidence="3" id="KW-0539">Nucleus</keyword>
<dbReference type="InterPro" id="IPR026054">
    <property type="entry name" value="Nucleoporin"/>
</dbReference>
<comment type="subcellular location">
    <subcellularLocation>
        <location evidence="1">Nucleus</location>
    </subcellularLocation>
</comment>
<feature type="compositionally biased region" description="Polar residues" evidence="5">
    <location>
        <begin position="763"/>
        <end position="779"/>
    </location>
</feature>
<feature type="compositionally biased region" description="Low complexity" evidence="5">
    <location>
        <begin position="819"/>
        <end position="833"/>
    </location>
</feature>
<feature type="compositionally biased region" description="Low complexity" evidence="5">
    <location>
        <begin position="1471"/>
        <end position="1480"/>
    </location>
</feature>
<feature type="compositionally biased region" description="Low complexity" evidence="5">
    <location>
        <begin position="724"/>
        <end position="741"/>
    </location>
</feature>
<dbReference type="GO" id="GO:0008139">
    <property type="term" value="F:nuclear localization sequence binding"/>
    <property type="evidence" value="ECO:0007669"/>
    <property type="project" value="TreeGrafter"/>
</dbReference>
<feature type="compositionally biased region" description="Polar residues" evidence="5">
    <location>
        <begin position="610"/>
        <end position="619"/>
    </location>
</feature>
<gene>
    <name evidence="7" type="ORF">SLS62_000154</name>
</gene>
<evidence type="ECO:0000256" key="5">
    <source>
        <dbReference type="SAM" id="MobiDB-lite"/>
    </source>
</evidence>
<keyword evidence="2" id="KW-0813">Transport</keyword>
<protein>
    <recommendedName>
        <fullName evidence="6">Nucleoporin Nup159/Nup146 N-terminal domain-containing protein</fullName>
    </recommendedName>
</protein>
<dbReference type="InterPro" id="IPR039462">
    <property type="entry name" value="Nup159/Nup146_N"/>
</dbReference>
<evidence type="ECO:0000256" key="1">
    <source>
        <dbReference type="ARBA" id="ARBA00004123"/>
    </source>
</evidence>
<comment type="caution">
    <text evidence="7">The sequence shown here is derived from an EMBL/GenBank/DDBJ whole genome shotgun (WGS) entry which is preliminary data.</text>
</comment>
<accession>A0AAN9YUS9</accession>
<evidence type="ECO:0000313" key="8">
    <source>
        <dbReference type="Proteomes" id="UP001320420"/>
    </source>
</evidence>
<dbReference type="GO" id="GO:0006405">
    <property type="term" value="P:RNA export from nucleus"/>
    <property type="evidence" value="ECO:0007669"/>
    <property type="project" value="TreeGrafter"/>
</dbReference>
<feature type="region of interest" description="Disordered" evidence="5">
    <location>
        <begin position="458"/>
        <end position="480"/>
    </location>
</feature>
<proteinExistence type="predicted"/>
<sequence length="1543" mass="160110">MAFSGFASLGKNALGAGGGTGATAQGPDLEIIQTEALGFLTLAGDAKLRLTSPWSPNPAPTASLLSIASRKGLVAAAGPDAVIVASTESVRKAFQQPAEGDSDVRNFEPQLKLPLPIRICQLAFTTDENYLILSAEQGGGLAVYEVQALQQGSQQTAFEIPTNGESLRALVPNPQPEKGELCAVVTNAGKLLMANMKEHKFVPGRNGQVLREQVSCVAWSTKGKQLVAGLGDGTIVQMTPEGDVKAEIPRVPGLDASYFVEFIVWLENDLFLVCHVSATEQPPTTKCHIITRQGPNFQFQHLTNPVDPFGSDKPPHHTVARLKDFPPNLQDLLIFSSTAFSDIGLASRSKKALTSDMPAENITNVFTTTELADDSRRATLPMGDGMESPVPIGTALDLSGKDKVYKPIPTDEQDESPGPLPGYWALNDEGVLSAWWVVYSESIRGGTTYPGLAAVESNTPSAAPAPQPAQSNPFASATTSAFGSSVQAPKPAFGGPSSLGIKASPWATAASTGGSTFGSRALDTGAASSAPAFGKPSFGVPSAPAFGQSGGLGTKSSPWATAAASTSGQSPFANAASGSANPFGSSASNNNPSSSGGFASFANKGGFGQIGSNTSTSGPSIFASAAKTEAPEVSMDSDSGSAFLPSNSRPNTGSGNPFGASPFKLGSTFQRDPNAKDDDEKPDQVSGGGNSMFGSKFGSVLGEAAQAPKPNPFASATKSVFGQPSGPSSAESTTPTSTPAPNKFFSQVSAAPKTSGIFGVPSKDSTTPTGSFTSITAHTPTDPVPIKAEAATPKPLREIPDAPLPPESTSKATFPLGDSSSSYASSAGQSENSFSKAKEAPLPPESPPAAADDAPLPPDPIQNKKVYDVEIPPLPEAIGKVKPSDDAPLPPDPIKNKKAYDVVIPPLPDKAATSKPKTDAPLPPDPVKQSKAYDVKFPSILDSKSSPSSVLPGPKVSDKPFVFPSNPPPVLTDSDDDDDDDGDEGSEEDTEGQSEGSGVDVAKDLSPTITGINKTPGFTPGSSFDGLASSFSTVSHPDQGRRGLFGEIGRNAPVFAQPNVVSPRSPSPVRNALPSKLLGKDQSRSFSTPAMASQLHGATRRQGGHGATMTGKAAAAAEDHIIEQQRKAKAKKQAEESRLLVEEEDGAIQQLLQSTVEPKLVLDEFIAHSGAVAPAGDSIPAQVEAVYRDINSMIDTLGLNARSLTAFIEGHRKTGRSQVLKHDLASPDDWVLGDIEGLAYIIQYDLNRALREAAVSGVDDKLARCAELQRELARDRNKQADLKKIIASRLDPDQAIANRSLPLTAEQAAQQTDLRREHARFAKLLAEAEENLTLLKARIVSAGGGAIGGDGASASGGGAGGKVGVGGPAPTIEAVVRTITKMTSMVEKRSGDIDVLENQMRKLRLGSAGSREGSPFLSSSVSGGAPPATPQSKRLSASMLFSPERSARERTPQQPQANHHRGSSSGVFRHSLSGSVSLGGSVSGGGTPLRTPPRKKLTAGGGFGEVEKAAVKEKRGRRAQVLGKLKTSLQKKGVSVWAVEEGE</sequence>
<evidence type="ECO:0000259" key="6">
    <source>
        <dbReference type="Pfam" id="PF16755"/>
    </source>
</evidence>
<dbReference type="InterPro" id="IPR015943">
    <property type="entry name" value="WD40/YVTN_repeat-like_dom_sf"/>
</dbReference>
<evidence type="ECO:0000313" key="7">
    <source>
        <dbReference type="EMBL" id="KAK7757776.1"/>
    </source>
</evidence>
<organism evidence="7 8">
    <name type="scientific">Diatrype stigma</name>
    <dbReference type="NCBI Taxonomy" id="117547"/>
    <lineage>
        <taxon>Eukaryota</taxon>
        <taxon>Fungi</taxon>
        <taxon>Dikarya</taxon>
        <taxon>Ascomycota</taxon>
        <taxon>Pezizomycotina</taxon>
        <taxon>Sordariomycetes</taxon>
        <taxon>Xylariomycetidae</taxon>
        <taxon>Xylariales</taxon>
        <taxon>Diatrypaceae</taxon>
        <taxon>Diatrype</taxon>
    </lineage>
</organism>